<dbReference type="PANTHER" id="PTHR42643:SF39">
    <property type="entry name" value="IONOTROPIC RECEPTOR 56A-RELATED"/>
    <property type="match status" value="1"/>
</dbReference>
<keyword evidence="8" id="KW-0325">Glycoprotein</keyword>
<dbReference type="InterPro" id="IPR052192">
    <property type="entry name" value="Insect_Ionotropic_Sensory_Rcpt"/>
</dbReference>
<dbReference type="InterPro" id="IPR001320">
    <property type="entry name" value="Iontro_rcpt_C"/>
</dbReference>
<evidence type="ECO:0000256" key="7">
    <source>
        <dbReference type="ARBA" id="ARBA00023170"/>
    </source>
</evidence>
<evidence type="ECO:0000313" key="12">
    <source>
        <dbReference type="Proteomes" id="UP001487740"/>
    </source>
</evidence>
<keyword evidence="4 9" id="KW-0812">Transmembrane</keyword>
<evidence type="ECO:0000256" key="4">
    <source>
        <dbReference type="ARBA" id="ARBA00022692"/>
    </source>
</evidence>
<evidence type="ECO:0000313" key="11">
    <source>
        <dbReference type="EMBL" id="KAK8388251.1"/>
    </source>
</evidence>
<evidence type="ECO:0000256" key="1">
    <source>
        <dbReference type="ARBA" id="ARBA00004651"/>
    </source>
</evidence>
<gene>
    <name evidence="11" type="ORF">O3P69_020265</name>
</gene>
<evidence type="ECO:0000256" key="2">
    <source>
        <dbReference type="ARBA" id="ARBA00008685"/>
    </source>
</evidence>
<evidence type="ECO:0000259" key="10">
    <source>
        <dbReference type="Pfam" id="PF00060"/>
    </source>
</evidence>
<comment type="similarity">
    <text evidence="2">Belongs to the glutamate-gated ion channel (TC 1.A.10.1) family.</text>
</comment>
<comment type="subcellular location">
    <subcellularLocation>
        <location evidence="1">Cell membrane</location>
        <topology evidence="1">Multi-pass membrane protein</topology>
    </subcellularLocation>
</comment>
<evidence type="ECO:0000256" key="9">
    <source>
        <dbReference type="SAM" id="Phobius"/>
    </source>
</evidence>
<dbReference type="EMBL" id="JARAKH010000029">
    <property type="protein sequence ID" value="KAK8388251.1"/>
    <property type="molecule type" value="Genomic_DNA"/>
</dbReference>
<evidence type="ECO:0000256" key="3">
    <source>
        <dbReference type="ARBA" id="ARBA00022475"/>
    </source>
</evidence>
<keyword evidence="5 9" id="KW-1133">Transmembrane helix</keyword>
<evidence type="ECO:0000256" key="5">
    <source>
        <dbReference type="ARBA" id="ARBA00022989"/>
    </source>
</evidence>
<dbReference type="GO" id="GO:0005886">
    <property type="term" value="C:plasma membrane"/>
    <property type="evidence" value="ECO:0007669"/>
    <property type="project" value="UniProtKB-SubCell"/>
</dbReference>
<dbReference type="GO" id="GO:0050906">
    <property type="term" value="P:detection of stimulus involved in sensory perception"/>
    <property type="evidence" value="ECO:0007669"/>
    <property type="project" value="UniProtKB-ARBA"/>
</dbReference>
<feature type="transmembrane region" description="Helical" evidence="9">
    <location>
        <begin position="20"/>
        <end position="39"/>
    </location>
</feature>
<feature type="domain" description="Ionotropic glutamate receptor C-terminal" evidence="10">
    <location>
        <begin position="19"/>
        <end position="115"/>
    </location>
</feature>
<dbReference type="AlphaFoldDB" id="A0AAW0TNK9"/>
<keyword evidence="3" id="KW-1003">Cell membrane</keyword>
<dbReference type="Pfam" id="PF00060">
    <property type="entry name" value="Lig_chan"/>
    <property type="match status" value="1"/>
</dbReference>
<dbReference type="GO" id="GO:0015276">
    <property type="term" value="F:ligand-gated monoatomic ion channel activity"/>
    <property type="evidence" value="ECO:0007669"/>
    <property type="project" value="InterPro"/>
</dbReference>
<comment type="caution">
    <text evidence="11">The sequence shown here is derived from an EMBL/GenBank/DDBJ whole genome shotgun (WGS) entry which is preliminary data.</text>
</comment>
<keyword evidence="12" id="KW-1185">Reference proteome</keyword>
<reference evidence="11 12" key="1">
    <citation type="submission" date="2023-03" db="EMBL/GenBank/DDBJ databases">
        <title>High-quality genome of Scylla paramamosain provides insights in environmental adaptation.</title>
        <authorList>
            <person name="Zhang L."/>
        </authorList>
    </citation>
    <scope>NUCLEOTIDE SEQUENCE [LARGE SCALE GENOMIC DNA]</scope>
    <source>
        <strain evidence="11">LZ_2023a</strain>
        <tissue evidence="11">Muscle</tissue>
    </source>
</reference>
<accession>A0AAW0TNK9</accession>
<sequence length="119" mass="13395">MAKPTLKPNWQSLYYPLQLEVWGSIAASICFVFVVLILMKNRESGTWWVVKQVIATLLDEAISEGLPRWSSTRIVLTTWLISSFILGTVYRSNLTACLTVPKYPPRAETFADLVDAGTE</sequence>
<dbReference type="Proteomes" id="UP001487740">
    <property type="component" value="Unassembled WGS sequence"/>
</dbReference>
<evidence type="ECO:0000256" key="6">
    <source>
        <dbReference type="ARBA" id="ARBA00023136"/>
    </source>
</evidence>
<keyword evidence="7" id="KW-0675">Receptor</keyword>
<proteinExistence type="inferred from homology"/>
<evidence type="ECO:0000256" key="8">
    <source>
        <dbReference type="ARBA" id="ARBA00023180"/>
    </source>
</evidence>
<dbReference type="PANTHER" id="PTHR42643">
    <property type="entry name" value="IONOTROPIC RECEPTOR 20A-RELATED"/>
    <property type="match status" value="1"/>
</dbReference>
<protein>
    <recommendedName>
        <fullName evidence="10">Ionotropic glutamate receptor C-terminal domain-containing protein</fullName>
    </recommendedName>
</protein>
<name>A0AAW0TNK9_SCYPA</name>
<dbReference type="Gene3D" id="1.10.287.70">
    <property type="match status" value="1"/>
</dbReference>
<organism evidence="11 12">
    <name type="scientific">Scylla paramamosain</name>
    <name type="common">Mud crab</name>
    <dbReference type="NCBI Taxonomy" id="85552"/>
    <lineage>
        <taxon>Eukaryota</taxon>
        <taxon>Metazoa</taxon>
        <taxon>Ecdysozoa</taxon>
        <taxon>Arthropoda</taxon>
        <taxon>Crustacea</taxon>
        <taxon>Multicrustacea</taxon>
        <taxon>Malacostraca</taxon>
        <taxon>Eumalacostraca</taxon>
        <taxon>Eucarida</taxon>
        <taxon>Decapoda</taxon>
        <taxon>Pleocyemata</taxon>
        <taxon>Brachyura</taxon>
        <taxon>Eubrachyura</taxon>
        <taxon>Portunoidea</taxon>
        <taxon>Portunidae</taxon>
        <taxon>Portuninae</taxon>
        <taxon>Scylla</taxon>
    </lineage>
</organism>
<keyword evidence="6 9" id="KW-0472">Membrane</keyword>